<evidence type="ECO:0000313" key="2">
    <source>
        <dbReference type="Proteomes" id="UP001597393"/>
    </source>
</evidence>
<comment type="caution">
    <text evidence="1">The sequence shown here is derived from an EMBL/GenBank/DDBJ whole genome shotgun (WGS) entry which is preliminary data.</text>
</comment>
<proteinExistence type="predicted"/>
<gene>
    <name evidence="1" type="ORF">ACFSQ3_13070</name>
</gene>
<dbReference type="EMBL" id="JBHUMA010000006">
    <property type="protein sequence ID" value="MFD2599882.1"/>
    <property type="molecule type" value="Genomic_DNA"/>
</dbReference>
<reference evidence="2" key="1">
    <citation type="journal article" date="2019" name="Int. J. Syst. Evol. Microbiol.">
        <title>The Global Catalogue of Microorganisms (GCM) 10K type strain sequencing project: providing services to taxonomists for standard genome sequencing and annotation.</title>
        <authorList>
            <consortium name="The Broad Institute Genomics Platform"/>
            <consortium name="The Broad Institute Genome Sequencing Center for Infectious Disease"/>
            <person name="Wu L."/>
            <person name="Ma J."/>
        </authorList>
    </citation>
    <scope>NUCLEOTIDE SEQUENCE [LARGE SCALE GENOMIC DNA]</scope>
    <source>
        <strain evidence="2">KCTC 42248</strain>
    </source>
</reference>
<name>A0ABW5NNN5_9SPHI</name>
<accession>A0ABW5NNN5</accession>
<sequence>MIDNKAINLTPVPHGNIGNYCTHDDCESCGKEFKKNYTYEKLCGDCHSKKIISRYNELELVEWDGETPLVIFNDDQYFFNEDDIIAYCEDSECQPSDLMLVVCTTSNLSQIDFDHWIDEVHEEWEPSTELIAKLKEFNEFLAQESSNTWFEGKKRVTLDLEVPNE</sequence>
<evidence type="ECO:0000313" key="1">
    <source>
        <dbReference type="EMBL" id="MFD2599882.1"/>
    </source>
</evidence>
<keyword evidence="2" id="KW-1185">Reference proteome</keyword>
<protein>
    <submittedName>
        <fullName evidence="1">Uncharacterized protein</fullName>
    </submittedName>
</protein>
<dbReference type="Proteomes" id="UP001597393">
    <property type="component" value="Unassembled WGS sequence"/>
</dbReference>
<organism evidence="1 2">
    <name type="scientific">Sphingobacterium corticis</name>
    <dbReference type="NCBI Taxonomy" id="1812823"/>
    <lineage>
        <taxon>Bacteria</taxon>
        <taxon>Pseudomonadati</taxon>
        <taxon>Bacteroidota</taxon>
        <taxon>Sphingobacteriia</taxon>
        <taxon>Sphingobacteriales</taxon>
        <taxon>Sphingobacteriaceae</taxon>
        <taxon>Sphingobacterium</taxon>
    </lineage>
</organism>